<dbReference type="Proteomes" id="UP001337655">
    <property type="component" value="Unassembled WGS sequence"/>
</dbReference>
<accession>A0AAV9PEZ0</accession>
<evidence type="ECO:0000313" key="2">
    <source>
        <dbReference type="Proteomes" id="UP001337655"/>
    </source>
</evidence>
<dbReference type="RefSeq" id="XP_064660646.1">
    <property type="nucleotide sequence ID" value="XM_064800695.1"/>
</dbReference>
<organism evidence="1 2">
    <name type="scientific">Saxophila tyrrhenica</name>
    <dbReference type="NCBI Taxonomy" id="1690608"/>
    <lineage>
        <taxon>Eukaryota</taxon>
        <taxon>Fungi</taxon>
        <taxon>Dikarya</taxon>
        <taxon>Ascomycota</taxon>
        <taxon>Pezizomycotina</taxon>
        <taxon>Dothideomycetes</taxon>
        <taxon>Dothideomycetidae</taxon>
        <taxon>Mycosphaerellales</taxon>
        <taxon>Extremaceae</taxon>
        <taxon>Saxophila</taxon>
    </lineage>
</organism>
<dbReference type="AlphaFoldDB" id="A0AAV9PEZ0"/>
<keyword evidence="2" id="KW-1185">Reference proteome</keyword>
<proteinExistence type="predicted"/>
<protein>
    <submittedName>
        <fullName evidence="1">Uncharacterized protein</fullName>
    </submittedName>
</protein>
<dbReference type="GeneID" id="89924785"/>
<name>A0AAV9PEZ0_9PEZI</name>
<sequence>MQGGHTYRQHEADLCLLLGNVEQSVRDLDSKIEYHLRASEGVDEHGRPKVSKRAWLMAASKIEHLRQNIRDARDNLTAALMVLGPQTTRDVFGTIAIQTQDFRTLSSEHMLDAGSRAPTRQRPPEQVQSLANQVERFCIAEDDEDENSSPTPGCAAPLKSFERSCIWSI</sequence>
<gene>
    <name evidence="1" type="ORF">LTR77_003438</name>
</gene>
<reference evidence="1 2" key="1">
    <citation type="submission" date="2023-08" db="EMBL/GenBank/DDBJ databases">
        <title>Black Yeasts Isolated from many extreme environments.</title>
        <authorList>
            <person name="Coleine C."/>
            <person name="Stajich J.E."/>
            <person name="Selbmann L."/>
        </authorList>
    </citation>
    <scope>NUCLEOTIDE SEQUENCE [LARGE SCALE GENOMIC DNA]</scope>
    <source>
        <strain evidence="1 2">CCFEE 5935</strain>
    </source>
</reference>
<dbReference type="EMBL" id="JAVRRT010000005">
    <property type="protein sequence ID" value="KAK5171802.1"/>
    <property type="molecule type" value="Genomic_DNA"/>
</dbReference>
<comment type="caution">
    <text evidence="1">The sequence shown here is derived from an EMBL/GenBank/DDBJ whole genome shotgun (WGS) entry which is preliminary data.</text>
</comment>
<evidence type="ECO:0000313" key="1">
    <source>
        <dbReference type="EMBL" id="KAK5171802.1"/>
    </source>
</evidence>